<evidence type="ECO:0000259" key="8">
    <source>
        <dbReference type="Pfam" id="PF02771"/>
    </source>
</evidence>
<dbReference type="Gene3D" id="2.40.110.10">
    <property type="entry name" value="Butyryl-CoA Dehydrogenase, subunit A, domain 2"/>
    <property type="match status" value="1"/>
</dbReference>
<dbReference type="InterPro" id="IPR046373">
    <property type="entry name" value="Acyl-CoA_Oxase/DH_mid-dom_sf"/>
</dbReference>
<dbReference type="InterPro" id="IPR006089">
    <property type="entry name" value="Acyl-CoA_DH_CS"/>
</dbReference>
<dbReference type="InterPro" id="IPR037069">
    <property type="entry name" value="AcylCoA_DH/ox_N_sf"/>
</dbReference>
<evidence type="ECO:0000256" key="2">
    <source>
        <dbReference type="ARBA" id="ARBA00009347"/>
    </source>
</evidence>
<dbReference type="PANTHER" id="PTHR43884">
    <property type="entry name" value="ACYL-COA DEHYDROGENASE"/>
    <property type="match status" value="1"/>
</dbReference>
<dbReference type="SUPFAM" id="SSF47203">
    <property type="entry name" value="Acyl-CoA dehydrogenase C-terminal domain-like"/>
    <property type="match status" value="1"/>
</dbReference>
<comment type="similarity">
    <text evidence="2 5">Belongs to the acyl-CoA dehydrogenase family.</text>
</comment>
<feature type="domain" description="Acyl-CoA oxidase/dehydrogenase middle" evidence="7">
    <location>
        <begin position="123"/>
        <end position="220"/>
    </location>
</feature>
<reference evidence="9 10" key="1">
    <citation type="submission" date="2024-06" db="EMBL/GenBank/DDBJ databases">
        <title>Draft genome sequence of Geodermatophilus badlandi, a novel member of the Geodermatophilaceae isolated from badland sedimentary rocks in the Red desert, Wyoming, USA.</title>
        <authorList>
            <person name="Ben Tekaya S."/>
            <person name="Nouioui I."/>
            <person name="Flores G.M."/>
            <person name="Shaal M.N."/>
            <person name="Bredoire F."/>
            <person name="Basile F."/>
            <person name="Van Diepen L."/>
            <person name="Ward N.L."/>
        </authorList>
    </citation>
    <scope>NUCLEOTIDE SEQUENCE [LARGE SCALE GENOMIC DNA]</scope>
    <source>
        <strain evidence="9 10">WL48A</strain>
    </source>
</reference>
<dbReference type="Pfam" id="PF02771">
    <property type="entry name" value="Acyl-CoA_dh_N"/>
    <property type="match status" value="1"/>
</dbReference>
<dbReference type="RefSeq" id="WP_369202543.1">
    <property type="nucleotide sequence ID" value="NZ_JBFNXQ010000003.1"/>
</dbReference>
<accession>A0ABV3X935</accession>
<proteinExistence type="inferred from homology"/>
<name>A0ABV3X935_9ACTN</name>
<dbReference type="InterPro" id="IPR009100">
    <property type="entry name" value="AcylCoA_DH/oxidase_NM_dom_sf"/>
</dbReference>
<dbReference type="EMBL" id="JBFNXQ010000003">
    <property type="protein sequence ID" value="MEX5717054.1"/>
    <property type="molecule type" value="Genomic_DNA"/>
</dbReference>
<comment type="caution">
    <text evidence="9">The sequence shown here is derived from an EMBL/GenBank/DDBJ whole genome shotgun (WGS) entry which is preliminary data.</text>
</comment>
<dbReference type="PROSITE" id="PS00073">
    <property type="entry name" value="ACYL_COA_DH_2"/>
    <property type="match status" value="1"/>
</dbReference>
<keyword evidence="10" id="KW-1185">Reference proteome</keyword>
<keyword evidence="4 5" id="KW-0274">FAD</keyword>
<keyword evidence="5 9" id="KW-0560">Oxidoreductase</keyword>
<evidence type="ECO:0000256" key="5">
    <source>
        <dbReference type="RuleBase" id="RU362125"/>
    </source>
</evidence>
<evidence type="ECO:0000256" key="1">
    <source>
        <dbReference type="ARBA" id="ARBA00001974"/>
    </source>
</evidence>
<protein>
    <submittedName>
        <fullName evidence="9">Acyl-CoA dehydrogenase family protein</fullName>
        <ecNumber evidence="9">1.-.-.-</ecNumber>
    </submittedName>
</protein>
<dbReference type="InterPro" id="IPR013786">
    <property type="entry name" value="AcylCoA_DH/ox_N"/>
</dbReference>
<dbReference type="Proteomes" id="UP001560045">
    <property type="component" value="Unassembled WGS sequence"/>
</dbReference>
<dbReference type="Gene3D" id="1.10.540.10">
    <property type="entry name" value="Acyl-CoA dehydrogenase/oxidase, N-terminal domain"/>
    <property type="match status" value="1"/>
</dbReference>
<dbReference type="Pfam" id="PF00441">
    <property type="entry name" value="Acyl-CoA_dh_1"/>
    <property type="match status" value="1"/>
</dbReference>
<dbReference type="Pfam" id="PF02770">
    <property type="entry name" value="Acyl-CoA_dh_M"/>
    <property type="match status" value="1"/>
</dbReference>
<feature type="domain" description="Acyl-CoA dehydrogenase/oxidase N-terminal" evidence="8">
    <location>
        <begin position="7"/>
        <end position="119"/>
    </location>
</feature>
<evidence type="ECO:0000313" key="9">
    <source>
        <dbReference type="EMBL" id="MEX5717054.1"/>
    </source>
</evidence>
<dbReference type="EC" id="1.-.-.-" evidence="9"/>
<keyword evidence="3 5" id="KW-0285">Flavoprotein</keyword>
<dbReference type="InterPro" id="IPR009075">
    <property type="entry name" value="AcylCo_DH/oxidase_C"/>
</dbReference>
<dbReference type="GO" id="GO:0016491">
    <property type="term" value="F:oxidoreductase activity"/>
    <property type="evidence" value="ECO:0007669"/>
    <property type="project" value="UniProtKB-KW"/>
</dbReference>
<feature type="domain" description="Acyl-CoA dehydrogenase/oxidase C-terminal" evidence="6">
    <location>
        <begin position="233"/>
        <end position="381"/>
    </location>
</feature>
<evidence type="ECO:0000256" key="4">
    <source>
        <dbReference type="ARBA" id="ARBA00022827"/>
    </source>
</evidence>
<evidence type="ECO:0000259" key="6">
    <source>
        <dbReference type="Pfam" id="PF00441"/>
    </source>
</evidence>
<organism evidence="9 10">
    <name type="scientific">Geodermatophilus maliterrae</name>
    <dbReference type="NCBI Taxonomy" id="3162531"/>
    <lineage>
        <taxon>Bacteria</taxon>
        <taxon>Bacillati</taxon>
        <taxon>Actinomycetota</taxon>
        <taxon>Actinomycetes</taxon>
        <taxon>Geodermatophilales</taxon>
        <taxon>Geodermatophilaceae</taxon>
        <taxon>Geodermatophilus</taxon>
    </lineage>
</organism>
<dbReference type="PIRSF" id="PIRSF016578">
    <property type="entry name" value="HsaA"/>
    <property type="match status" value="1"/>
</dbReference>
<dbReference type="SUPFAM" id="SSF56645">
    <property type="entry name" value="Acyl-CoA dehydrogenase NM domain-like"/>
    <property type="match status" value="1"/>
</dbReference>
<comment type="cofactor">
    <cofactor evidence="1 5">
        <name>FAD</name>
        <dbReference type="ChEBI" id="CHEBI:57692"/>
    </cofactor>
</comment>
<evidence type="ECO:0000256" key="3">
    <source>
        <dbReference type="ARBA" id="ARBA00022630"/>
    </source>
</evidence>
<dbReference type="InterPro" id="IPR036250">
    <property type="entry name" value="AcylCo_DH-like_C"/>
</dbReference>
<sequence length="388" mass="42509">MDYAEDPTHREIREAVRAMCKAFPDEYWMQHDDSHEFPWEFYDAVKDAGWLGLTIPEEYGGGGLGVTEAALVEYEIAASGAGMGGCSAVHIGIFGFHPVIEHGSESLKRRFLPQAVSGELHVSFAVTEPDAGTDTTNISTTAREVDGGWLVSGKKVWITKAQEAQRMLLLARTSPRDPAAKKTAGLTLFFAPMDREHVHIREIPKMGRNAVDTNELFIDDLFVADEDVVGEVGHGFRTILGGLNAERVISANAALGIGRAALRRGVEYAKQREVFGRPIGQNQGISFQLADAAIRLDAAEQVVHKAAWLVDRGLPCGREANAAKFLCAEAGFLAADVALQVHGGFGYGKEFHVERYFREARLMRIAPISQEMVLNYTAEHVLGLPRSY</sequence>
<evidence type="ECO:0000259" key="7">
    <source>
        <dbReference type="Pfam" id="PF02770"/>
    </source>
</evidence>
<dbReference type="PANTHER" id="PTHR43884:SF12">
    <property type="entry name" value="ISOVALERYL-COA DEHYDROGENASE, MITOCHONDRIAL-RELATED"/>
    <property type="match status" value="1"/>
</dbReference>
<gene>
    <name evidence="9" type="ORF">ABQ292_01565</name>
</gene>
<evidence type="ECO:0000313" key="10">
    <source>
        <dbReference type="Proteomes" id="UP001560045"/>
    </source>
</evidence>
<dbReference type="Gene3D" id="1.20.140.10">
    <property type="entry name" value="Butyryl-CoA Dehydrogenase, subunit A, domain 3"/>
    <property type="match status" value="1"/>
</dbReference>
<dbReference type="InterPro" id="IPR006091">
    <property type="entry name" value="Acyl-CoA_Oxase/DH_mid-dom"/>
</dbReference>